<organism evidence="2 3">
    <name type="scientific">Diploscapter pachys</name>
    <dbReference type="NCBI Taxonomy" id="2018661"/>
    <lineage>
        <taxon>Eukaryota</taxon>
        <taxon>Metazoa</taxon>
        <taxon>Ecdysozoa</taxon>
        <taxon>Nematoda</taxon>
        <taxon>Chromadorea</taxon>
        <taxon>Rhabditida</taxon>
        <taxon>Rhabditina</taxon>
        <taxon>Rhabditomorpha</taxon>
        <taxon>Rhabditoidea</taxon>
        <taxon>Rhabditidae</taxon>
        <taxon>Diploscapter</taxon>
    </lineage>
</organism>
<feature type="domain" description="Thiolase C-terminal" evidence="1">
    <location>
        <begin position="4"/>
        <end position="63"/>
    </location>
</feature>
<dbReference type="InterPro" id="IPR055140">
    <property type="entry name" value="Thiolase_C_2"/>
</dbReference>
<reference evidence="2 3" key="1">
    <citation type="journal article" date="2017" name="Curr. Biol.">
        <title>Genome architecture and evolution of a unichromosomal asexual nematode.</title>
        <authorList>
            <person name="Fradin H."/>
            <person name="Zegar C."/>
            <person name="Gutwein M."/>
            <person name="Lucas J."/>
            <person name="Kovtun M."/>
            <person name="Corcoran D."/>
            <person name="Baugh L.R."/>
            <person name="Kiontke K."/>
            <person name="Gunsalus K."/>
            <person name="Fitch D.H."/>
            <person name="Piano F."/>
        </authorList>
    </citation>
    <scope>NUCLEOTIDE SEQUENCE [LARGE SCALE GENOMIC DNA]</scope>
    <source>
        <strain evidence="2">PF1309</strain>
    </source>
</reference>
<dbReference type="STRING" id="2018661.A0A2A2KFI7"/>
<dbReference type="PANTHER" id="PTHR42870">
    <property type="entry name" value="ACETYL-COA C-ACETYLTRANSFERASE"/>
    <property type="match status" value="1"/>
</dbReference>
<dbReference type="Gene3D" id="3.40.47.10">
    <property type="match status" value="1"/>
</dbReference>
<sequence length="116" mass="12460">MLAFEGPQRAIHGALREAGVTLNDLSFAEVHDCFTIAELLIYEAMGLAPRGEGHRALDDGIVRQAARPGGRVDRRQCRGAADLHRRGPAVRRPGIAERLPRAGHACPVHAGVAGQR</sequence>
<dbReference type="Pfam" id="PF22691">
    <property type="entry name" value="Thiolase_C_1"/>
    <property type="match status" value="1"/>
</dbReference>
<comment type="caution">
    <text evidence="2">The sequence shown here is derived from an EMBL/GenBank/DDBJ whole genome shotgun (WGS) entry which is preliminary data.</text>
</comment>
<keyword evidence="3" id="KW-1185">Reference proteome</keyword>
<dbReference type="PANTHER" id="PTHR42870:SF6">
    <property type="entry name" value="ACETYL-COA C-ACYLTRANSFERASE"/>
    <property type="match status" value="1"/>
</dbReference>
<dbReference type="EMBL" id="LIAE01008726">
    <property type="protein sequence ID" value="PAV72691.1"/>
    <property type="molecule type" value="Genomic_DNA"/>
</dbReference>
<evidence type="ECO:0000313" key="3">
    <source>
        <dbReference type="Proteomes" id="UP000218231"/>
    </source>
</evidence>
<name>A0A2A2KFI7_9BILA</name>
<dbReference type="GO" id="GO:0016746">
    <property type="term" value="F:acyltransferase activity"/>
    <property type="evidence" value="ECO:0007669"/>
    <property type="project" value="InterPro"/>
</dbReference>
<proteinExistence type="predicted"/>
<dbReference type="InterPro" id="IPR016039">
    <property type="entry name" value="Thiolase-like"/>
</dbReference>
<protein>
    <recommendedName>
        <fullName evidence="1">Thiolase C-terminal domain-containing protein</fullName>
    </recommendedName>
</protein>
<evidence type="ECO:0000313" key="2">
    <source>
        <dbReference type="EMBL" id="PAV72691.1"/>
    </source>
</evidence>
<gene>
    <name evidence="2" type="ORF">WR25_17773</name>
</gene>
<dbReference type="SUPFAM" id="SSF53901">
    <property type="entry name" value="Thiolase-like"/>
    <property type="match status" value="1"/>
</dbReference>
<accession>A0A2A2KFI7</accession>
<evidence type="ECO:0000259" key="1">
    <source>
        <dbReference type="Pfam" id="PF22691"/>
    </source>
</evidence>
<dbReference type="OrthoDB" id="542135at2759"/>
<dbReference type="AlphaFoldDB" id="A0A2A2KFI7"/>
<dbReference type="Proteomes" id="UP000218231">
    <property type="component" value="Unassembled WGS sequence"/>
</dbReference>